<reference evidence="2 5" key="1">
    <citation type="submission" date="2022-02" db="EMBL/GenBank/DDBJ databases">
        <title>Emergence and expansion in Europe of a Vibrio aestuarianus clonal complex pathogenic for oysters.</title>
        <authorList>
            <person name="Mesnil A."/>
            <person name="Travers M.-A."/>
        </authorList>
    </citation>
    <scope>NUCLEOTIDE SEQUENCE</scope>
    <source>
        <strain evidence="2">19_064_11T1</strain>
        <strain evidence="3 5">U17</strain>
    </source>
</reference>
<dbReference type="Proteomes" id="UP001140979">
    <property type="component" value="Unassembled WGS sequence"/>
</dbReference>
<dbReference type="EMBL" id="JAKNBA010000012">
    <property type="protein sequence ID" value="MDE1242278.1"/>
    <property type="molecule type" value="Genomic_DNA"/>
</dbReference>
<dbReference type="EMBL" id="CP118712">
    <property type="protein sequence ID" value="WGK87650.1"/>
    <property type="molecule type" value="Genomic_DNA"/>
</dbReference>
<dbReference type="InterPro" id="IPR036873">
    <property type="entry name" value="Rhodanese-like_dom_sf"/>
</dbReference>
<dbReference type="InterPro" id="IPR001763">
    <property type="entry name" value="Rhodanese-like_dom"/>
</dbReference>
<protein>
    <recommendedName>
        <fullName evidence="1">Rhodanese domain-containing protein</fullName>
    </recommendedName>
</protein>
<proteinExistence type="predicted"/>
<dbReference type="AlphaFoldDB" id="A0A9X4ISQ2"/>
<name>A0A9X4ISQ2_9VIBR</name>
<evidence type="ECO:0000313" key="2">
    <source>
        <dbReference type="EMBL" id="MDE1242278.1"/>
    </source>
</evidence>
<feature type="domain" description="Rhodanese" evidence="1">
    <location>
        <begin position="13"/>
        <end position="55"/>
    </location>
</feature>
<dbReference type="PROSITE" id="PS50206">
    <property type="entry name" value="RHODANESE_3"/>
    <property type="match status" value="1"/>
</dbReference>
<sequence length="56" mass="6722">MNKEHRQPYELLKDKEIVIHCQFELHGNVAYRQLVNNGLKDRNLIGGYRTYKFAKM</sequence>
<evidence type="ECO:0000313" key="5">
    <source>
        <dbReference type="Proteomes" id="UP001241226"/>
    </source>
</evidence>
<evidence type="ECO:0000313" key="4">
    <source>
        <dbReference type="Proteomes" id="UP001140979"/>
    </source>
</evidence>
<accession>A0A9X4ISQ2</accession>
<gene>
    <name evidence="2" type="ORF">L9W94_08960</name>
    <name evidence="3" type="ORF">PYE67_16215</name>
</gene>
<dbReference type="SUPFAM" id="SSF52821">
    <property type="entry name" value="Rhodanese/Cell cycle control phosphatase"/>
    <property type="match status" value="1"/>
</dbReference>
<dbReference type="Proteomes" id="UP001241226">
    <property type="component" value="Chromosome 2"/>
</dbReference>
<dbReference type="RefSeq" id="WP_261927086.1">
    <property type="nucleotide sequence ID" value="NZ_CALYLG010000243.1"/>
</dbReference>
<dbReference type="Gene3D" id="3.40.250.10">
    <property type="entry name" value="Rhodanese-like domain"/>
    <property type="match status" value="1"/>
</dbReference>
<organism evidence="2 4">
    <name type="scientific">Vibrio aestuarianus</name>
    <dbReference type="NCBI Taxonomy" id="28171"/>
    <lineage>
        <taxon>Bacteria</taxon>
        <taxon>Pseudomonadati</taxon>
        <taxon>Pseudomonadota</taxon>
        <taxon>Gammaproteobacteria</taxon>
        <taxon>Vibrionales</taxon>
        <taxon>Vibrionaceae</taxon>
        <taxon>Vibrio</taxon>
    </lineage>
</organism>
<evidence type="ECO:0000313" key="3">
    <source>
        <dbReference type="EMBL" id="WGK87650.1"/>
    </source>
</evidence>
<evidence type="ECO:0000259" key="1">
    <source>
        <dbReference type="PROSITE" id="PS50206"/>
    </source>
</evidence>